<reference evidence="3 4" key="1">
    <citation type="submission" date="2015-07" db="EMBL/GenBank/DDBJ databases">
        <authorList>
            <person name="Ju K.-S."/>
            <person name="Doroghazi J.R."/>
            <person name="Metcalf W.W."/>
        </authorList>
    </citation>
    <scope>NUCLEOTIDE SEQUENCE [LARGE SCALE GENOMIC DNA]</scope>
    <source>
        <strain evidence="3 4">NRRL B-3589</strain>
    </source>
</reference>
<accession>A0ABR5J671</accession>
<evidence type="ECO:0000259" key="2">
    <source>
        <dbReference type="Pfam" id="PF20240"/>
    </source>
</evidence>
<sequence>MSEPYRERPSAAVRGAVVWTRTATGEPGRVLPDGCVDLLWMGGRLLVAGPDTRAHLPSQAPGDRCSGLRFAPGTGPPLLGVPAHELRDRRVPLDALWPGPVVRRLTEHLAAAPLPGRALERIALERLAAGQLASDRLAADRLAPDRLAADHLAADRLAADQLASDRLAPGRTRQPGPGAYGPGPSPLPYGPGPRPLPYDPVIAGPKTLARVLRMNRALESARAGRPYAEVAAEAGYADQAHLAREVKSLAGVPLGVLLRGAPAAGDQPAGSGAKRSTPLPSGSWTMA</sequence>
<gene>
    <name evidence="3" type="ORF">ADK38_17510</name>
</gene>
<evidence type="ECO:0000313" key="4">
    <source>
        <dbReference type="Proteomes" id="UP000037020"/>
    </source>
</evidence>
<feature type="region of interest" description="Disordered" evidence="1">
    <location>
        <begin position="163"/>
        <end position="195"/>
    </location>
</feature>
<dbReference type="EMBL" id="LGUT01001486">
    <property type="protein sequence ID" value="KOG88852.1"/>
    <property type="molecule type" value="Genomic_DNA"/>
</dbReference>
<feature type="region of interest" description="Disordered" evidence="1">
    <location>
        <begin position="261"/>
        <end position="287"/>
    </location>
</feature>
<evidence type="ECO:0000313" key="3">
    <source>
        <dbReference type="EMBL" id="KOG88852.1"/>
    </source>
</evidence>
<dbReference type="Pfam" id="PF20240">
    <property type="entry name" value="DUF6597"/>
    <property type="match status" value="1"/>
</dbReference>
<organism evidence="3 4">
    <name type="scientific">Streptomyces varsoviensis</name>
    <dbReference type="NCBI Taxonomy" id="67373"/>
    <lineage>
        <taxon>Bacteria</taxon>
        <taxon>Bacillati</taxon>
        <taxon>Actinomycetota</taxon>
        <taxon>Actinomycetes</taxon>
        <taxon>Kitasatosporales</taxon>
        <taxon>Streptomycetaceae</taxon>
        <taxon>Streptomyces</taxon>
    </lineage>
</organism>
<evidence type="ECO:0000256" key="1">
    <source>
        <dbReference type="SAM" id="MobiDB-lite"/>
    </source>
</evidence>
<comment type="caution">
    <text evidence="3">The sequence shown here is derived from an EMBL/GenBank/DDBJ whole genome shotgun (WGS) entry which is preliminary data.</text>
</comment>
<name>A0ABR5J671_9ACTN</name>
<feature type="domain" description="DUF6597" evidence="2">
    <location>
        <begin position="19"/>
        <end position="92"/>
    </location>
</feature>
<proteinExistence type="predicted"/>
<feature type="compositionally biased region" description="Polar residues" evidence="1">
    <location>
        <begin position="278"/>
        <end position="287"/>
    </location>
</feature>
<dbReference type="Gene3D" id="1.10.10.60">
    <property type="entry name" value="Homeodomain-like"/>
    <property type="match status" value="1"/>
</dbReference>
<keyword evidence="4" id="KW-1185">Reference proteome</keyword>
<feature type="compositionally biased region" description="Pro residues" evidence="1">
    <location>
        <begin position="183"/>
        <end position="195"/>
    </location>
</feature>
<protein>
    <recommendedName>
        <fullName evidence="2">DUF6597 domain-containing protein</fullName>
    </recommendedName>
</protein>
<dbReference type="InterPro" id="IPR046532">
    <property type="entry name" value="DUF6597"/>
</dbReference>
<dbReference type="Proteomes" id="UP000037020">
    <property type="component" value="Unassembled WGS sequence"/>
</dbReference>